<dbReference type="EMBL" id="JAKLTR010000019">
    <property type="protein sequence ID" value="MCG2617305.1"/>
    <property type="molecule type" value="Genomic_DNA"/>
</dbReference>
<dbReference type="NCBIfam" id="TIGR04183">
    <property type="entry name" value="Por_Secre_tail"/>
    <property type="match status" value="1"/>
</dbReference>
<dbReference type="Gene3D" id="2.60.40.10">
    <property type="entry name" value="Immunoglobulins"/>
    <property type="match status" value="1"/>
</dbReference>
<dbReference type="Proteomes" id="UP001165367">
    <property type="component" value="Unassembled WGS sequence"/>
</dbReference>
<sequence length="304" mass="33862">MIAQNNTPGLPAKKDLITDSVVITGNCWRFVQKDSLPLFIIDGRPSSYEEMIALDINTIQTVDILKMKKVEFFCNNPTTNGVVLVVTKPIKGHLFQITDAEDNTGVNAATVTFTDHKNNSIRVVADSAGKLQTSALKNGVEYKVRVTSVGYKDFTTAYKNSDEKKTEQYRLSREVKENQEVIVKSYGYRRIWCRGGCGGTLVKYAPLKKALKSAGNKMISKVYPNPVVKGKEFKVEFQSDAVQSLQVRIFNLNGTQLSSRSYHSMEGVNRMEIPVPSHWASGLYAVQVIDDNGELVIQTKVVVQ</sequence>
<evidence type="ECO:0000313" key="3">
    <source>
        <dbReference type="Proteomes" id="UP001165367"/>
    </source>
</evidence>
<dbReference type="InterPro" id="IPR013783">
    <property type="entry name" value="Ig-like_fold"/>
</dbReference>
<comment type="caution">
    <text evidence="2">The sequence shown here is derived from an EMBL/GenBank/DDBJ whole genome shotgun (WGS) entry which is preliminary data.</text>
</comment>
<dbReference type="InterPro" id="IPR026444">
    <property type="entry name" value="Secre_tail"/>
</dbReference>
<evidence type="ECO:0000313" key="2">
    <source>
        <dbReference type="EMBL" id="MCG2617305.1"/>
    </source>
</evidence>
<dbReference type="Pfam" id="PF18962">
    <property type="entry name" value="Por_Secre_tail"/>
    <property type="match status" value="1"/>
</dbReference>
<gene>
    <name evidence="2" type="ORF">LZZ85_23615</name>
</gene>
<proteinExistence type="predicted"/>
<feature type="domain" description="Secretion system C-terminal sorting" evidence="1">
    <location>
        <begin position="222"/>
        <end position="302"/>
    </location>
</feature>
<protein>
    <submittedName>
        <fullName evidence="2">T9SS type A sorting domain-containing protein</fullName>
    </submittedName>
</protein>
<name>A0ABS9KY89_9BACT</name>
<keyword evidence="3" id="KW-1185">Reference proteome</keyword>
<dbReference type="RefSeq" id="WP_237875939.1">
    <property type="nucleotide sequence ID" value="NZ_JAKLTR010000019.1"/>
</dbReference>
<accession>A0ABS9KY89</accession>
<organism evidence="2 3">
    <name type="scientific">Terrimonas ginsenosidimutans</name>
    <dbReference type="NCBI Taxonomy" id="2908004"/>
    <lineage>
        <taxon>Bacteria</taxon>
        <taxon>Pseudomonadati</taxon>
        <taxon>Bacteroidota</taxon>
        <taxon>Chitinophagia</taxon>
        <taxon>Chitinophagales</taxon>
        <taxon>Chitinophagaceae</taxon>
        <taxon>Terrimonas</taxon>
    </lineage>
</organism>
<evidence type="ECO:0000259" key="1">
    <source>
        <dbReference type="Pfam" id="PF18962"/>
    </source>
</evidence>
<reference evidence="2" key="1">
    <citation type="submission" date="2022-01" db="EMBL/GenBank/DDBJ databases">
        <authorList>
            <person name="Jo J.-H."/>
            <person name="Im W.-T."/>
        </authorList>
    </citation>
    <scope>NUCLEOTIDE SEQUENCE</scope>
    <source>
        <strain evidence="2">NA20</strain>
    </source>
</reference>
<dbReference type="SUPFAM" id="SSF49478">
    <property type="entry name" value="Cna protein B-type domain"/>
    <property type="match status" value="1"/>
</dbReference>